<dbReference type="GO" id="GO:0003677">
    <property type="term" value="F:DNA binding"/>
    <property type="evidence" value="ECO:0007669"/>
    <property type="project" value="UniProtKB-KW"/>
</dbReference>
<dbReference type="PANTHER" id="PTHR43133:SF8">
    <property type="entry name" value="RNA POLYMERASE SIGMA FACTOR HI_1459-RELATED"/>
    <property type="match status" value="1"/>
</dbReference>
<dbReference type="EMBL" id="CP003326">
    <property type="protein sequence ID" value="AFS79483.1"/>
    <property type="molecule type" value="Genomic_DNA"/>
</dbReference>
<dbReference type="GO" id="GO:0003899">
    <property type="term" value="F:DNA-directed RNA polymerase activity"/>
    <property type="evidence" value="ECO:0007669"/>
    <property type="project" value="UniProtKB-EC"/>
</dbReference>
<dbReference type="GO" id="GO:0006352">
    <property type="term" value="P:DNA-templated transcription initiation"/>
    <property type="evidence" value="ECO:0007669"/>
    <property type="project" value="InterPro"/>
</dbReference>
<keyword evidence="9" id="KW-1185">Reference proteome</keyword>
<dbReference type="AlphaFoldDB" id="K0B0C1"/>
<proteinExistence type="inferred from homology"/>
<evidence type="ECO:0000256" key="1">
    <source>
        <dbReference type="ARBA" id="ARBA00010641"/>
    </source>
</evidence>
<dbReference type="EC" id="2.7.7.6" evidence="8"/>
<dbReference type="InterPro" id="IPR036388">
    <property type="entry name" value="WH-like_DNA-bd_sf"/>
</dbReference>
<dbReference type="HOGENOM" id="CLU_047691_9_7_9"/>
<dbReference type="OrthoDB" id="2678696at2"/>
<dbReference type="InterPro" id="IPR014284">
    <property type="entry name" value="RNA_pol_sigma-70_dom"/>
</dbReference>
<keyword evidence="8" id="KW-0548">Nucleotidyltransferase</keyword>
<name>K0B0C1_GOTA9</name>
<organism evidence="8 9">
    <name type="scientific">Gottschalkia acidurici (strain ATCC 7906 / DSM 604 / BCRC 14475 / CIP 104303 / KCTC 5404 / NCIMB 10678 / 9a)</name>
    <name type="common">Clostridium acidurici</name>
    <dbReference type="NCBI Taxonomy" id="1128398"/>
    <lineage>
        <taxon>Bacteria</taxon>
        <taxon>Bacillati</taxon>
        <taxon>Bacillota</taxon>
        <taxon>Tissierellia</taxon>
        <taxon>Tissierellales</taxon>
        <taxon>Gottschalkiaceae</taxon>
        <taxon>Gottschalkia</taxon>
    </lineage>
</organism>
<dbReference type="InterPro" id="IPR039425">
    <property type="entry name" value="RNA_pol_sigma-70-like"/>
</dbReference>
<evidence type="ECO:0000256" key="2">
    <source>
        <dbReference type="ARBA" id="ARBA00023015"/>
    </source>
</evidence>
<dbReference type="Pfam" id="PF08281">
    <property type="entry name" value="Sigma70_r4_2"/>
    <property type="match status" value="1"/>
</dbReference>
<dbReference type="Gene3D" id="1.10.10.10">
    <property type="entry name" value="Winged helix-like DNA-binding domain superfamily/Winged helix DNA-binding domain"/>
    <property type="match status" value="1"/>
</dbReference>
<keyword evidence="2" id="KW-0805">Transcription regulation</keyword>
<feature type="domain" description="RNA polymerase sigma factor 70 region 4 type 2" evidence="7">
    <location>
        <begin position="127"/>
        <end position="180"/>
    </location>
</feature>
<dbReference type="InterPro" id="IPR007627">
    <property type="entry name" value="RNA_pol_sigma70_r2"/>
</dbReference>
<dbReference type="Proteomes" id="UP000006094">
    <property type="component" value="Chromosome"/>
</dbReference>
<keyword evidence="4" id="KW-0238">DNA-binding</keyword>
<keyword evidence="8" id="KW-0808">Transferase</keyword>
<dbReference type="STRING" id="1128398.Curi_c24880"/>
<dbReference type="NCBIfam" id="TIGR02937">
    <property type="entry name" value="sigma70-ECF"/>
    <property type="match status" value="1"/>
</dbReference>
<comment type="similarity">
    <text evidence="1">Belongs to the sigma-70 factor family. ECF subfamily.</text>
</comment>
<feature type="domain" description="RNA polymerase sigma-70 region 2" evidence="6">
    <location>
        <begin position="24"/>
        <end position="91"/>
    </location>
</feature>
<reference evidence="8 9" key="1">
    <citation type="journal article" date="2012" name="PLoS ONE">
        <title>The purine-utilizing bacterium Clostridium acidurici 9a: a genome-guided metabolic reconsideration.</title>
        <authorList>
            <person name="Hartwich K."/>
            <person name="Poehlein A."/>
            <person name="Daniel R."/>
        </authorList>
    </citation>
    <scope>NUCLEOTIDE SEQUENCE [LARGE SCALE GENOMIC DNA]</scope>
    <source>
        <strain evidence="9">ATCC 7906 / DSM 604 / BCRC 14475 / CIP 104303 / KCTC 5404 / NCIMB 10678 / 9a</strain>
    </source>
</reference>
<dbReference type="Gene3D" id="1.10.1740.10">
    <property type="match status" value="1"/>
</dbReference>
<dbReference type="KEGG" id="cad:Curi_c24880"/>
<dbReference type="SUPFAM" id="SSF88659">
    <property type="entry name" value="Sigma3 and sigma4 domains of RNA polymerase sigma factors"/>
    <property type="match status" value="1"/>
</dbReference>
<keyword evidence="5" id="KW-0804">Transcription</keyword>
<accession>K0B0C1</accession>
<evidence type="ECO:0000259" key="7">
    <source>
        <dbReference type="Pfam" id="PF08281"/>
    </source>
</evidence>
<keyword evidence="3" id="KW-0731">Sigma factor</keyword>
<dbReference type="InterPro" id="IPR013324">
    <property type="entry name" value="RNA_pol_sigma_r3/r4-like"/>
</dbReference>
<dbReference type="SUPFAM" id="SSF88946">
    <property type="entry name" value="Sigma2 domain of RNA polymerase sigma factors"/>
    <property type="match status" value="1"/>
</dbReference>
<dbReference type="PANTHER" id="PTHR43133">
    <property type="entry name" value="RNA POLYMERASE ECF-TYPE SIGMA FACTO"/>
    <property type="match status" value="1"/>
</dbReference>
<evidence type="ECO:0000256" key="5">
    <source>
        <dbReference type="ARBA" id="ARBA00023163"/>
    </source>
</evidence>
<sequence length="192" mass="22722">MKVNEENFISYIEKKSPKGLDYAVDSYSKLVYKVVYSILGTGFHVHSIDECVNDIFLALWNNIDCFDEKKGSFKNWIIAISRYKAIDYRRQLLKDTNLEFDESLVERDKLLTNESDAENILLMKEKREKLLKMINELNDVDRDIFIKRYFLDEEIQNIAEDLEVKRSVVDNRLSRGRKTLKEKLIALKEEII</sequence>
<evidence type="ECO:0000313" key="9">
    <source>
        <dbReference type="Proteomes" id="UP000006094"/>
    </source>
</evidence>
<dbReference type="RefSeq" id="WP_014968617.1">
    <property type="nucleotide sequence ID" value="NC_018664.1"/>
</dbReference>
<dbReference type="GO" id="GO:0016987">
    <property type="term" value="F:sigma factor activity"/>
    <property type="evidence" value="ECO:0007669"/>
    <property type="project" value="UniProtKB-KW"/>
</dbReference>
<protein>
    <submittedName>
        <fullName evidence="8">RNA polymerase factor sigma-70 RpoD</fullName>
        <ecNumber evidence="8">2.7.7.6</ecNumber>
    </submittedName>
</protein>
<dbReference type="Pfam" id="PF04542">
    <property type="entry name" value="Sigma70_r2"/>
    <property type="match status" value="1"/>
</dbReference>
<evidence type="ECO:0000313" key="8">
    <source>
        <dbReference type="EMBL" id="AFS79483.1"/>
    </source>
</evidence>
<dbReference type="InterPro" id="IPR013325">
    <property type="entry name" value="RNA_pol_sigma_r2"/>
</dbReference>
<evidence type="ECO:0000256" key="4">
    <source>
        <dbReference type="ARBA" id="ARBA00023125"/>
    </source>
</evidence>
<evidence type="ECO:0000256" key="3">
    <source>
        <dbReference type="ARBA" id="ARBA00023082"/>
    </source>
</evidence>
<dbReference type="eggNOG" id="COG1595">
    <property type="taxonomic scope" value="Bacteria"/>
</dbReference>
<evidence type="ECO:0000259" key="6">
    <source>
        <dbReference type="Pfam" id="PF04542"/>
    </source>
</evidence>
<gene>
    <name evidence="8" type="primary">rpoD6</name>
    <name evidence="8" type="ordered locus">Curi_c24880</name>
</gene>
<dbReference type="InterPro" id="IPR013249">
    <property type="entry name" value="RNA_pol_sigma70_r4_t2"/>
</dbReference>